<dbReference type="RefSeq" id="WP_209139642.1">
    <property type="nucleotide sequence ID" value="NZ_JAGHKO010000004.1"/>
</dbReference>
<gene>
    <name evidence="1" type="ORF">J7I42_15000</name>
</gene>
<sequence>MGYFFLILFDKLKHPLKLLSAIGTGAFISTSKEAHNGRPKAFSFFVPHLRELSNQEKEELILIFKLKLVIAKA</sequence>
<name>A0ABS3YUP0_9BACT</name>
<accession>A0ABS3YUP0</accession>
<comment type="caution">
    <text evidence="1">The sequence shown here is derived from an EMBL/GenBank/DDBJ whole genome shotgun (WGS) entry which is preliminary data.</text>
</comment>
<proteinExistence type="predicted"/>
<dbReference type="EMBL" id="JAGHKO010000004">
    <property type="protein sequence ID" value="MBO9201588.1"/>
    <property type="molecule type" value="Genomic_DNA"/>
</dbReference>
<protein>
    <submittedName>
        <fullName evidence="1">Uncharacterized protein</fullName>
    </submittedName>
</protein>
<keyword evidence="2" id="KW-1185">Reference proteome</keyword>
<reference evidence="1 2" key="1">
    <citation type="submission" date="2021-03" db="EMBL/GenBank/DDBJ databases">
        <title>Assistant Professor.</title>
        <authorList>
            <person name="Huq M.A."/>
        </authorList>
    </citation>
    <scope>NUCLEOTIDE SEQUENCE [LARGE SCALE GENOMIC DNA]</scope>
    <source>
        <strain evidence="1 2">MAH-29</strain>
    </source>
</reference>
<evidence type="ECO:0000313" key="1">
    <source>
        <dbReference type="EMBL" id="MBO9201588.1"/>
    </source>
</evidence>
<evidence type="ECO:0000313" key="2">
    <source>
        <dbReference type="Proteomes" id="UP000677244"/>
    </source>
</evidence>
<dbReference type="Proteomes" id="UP000677244">
    <property type="component" value="Unassembled WGS sequence"/>
</dbReference>
<organism evidence="1 2">
    <name type="scientific">Niastella soli</name>
    <dbReference type="NCBI Taxonomy" id="2821487"/>
    <lineage>
        <taxon>Bacteria</taxon>
        <taxon>Pseudomonadati</taxon>
        <taxon>Bacteroidota</taxon>
        <taxon>Chitinophagia</taxon>
        <taxon>Chitinophagales</taxon>
        <taxon>Chitinophagaceae</taxon>
        <taxon>Niastella</taxon>
    </lineage>
</organism>